<organism evidence="2 3">
    <name type="scientific">Galliscardovia ingluviei</name>
    <dbReference type="NCBI Taxonomy" id="1769422"/>
    <lineage>
        <taxon>Bacteria</taxon>
        <taxon>Bacillati</taxon>
        <taxon>Actinomycetota</taxon>
        <taxon>Actinomycetes</taxon>
        <taxon>Bifidobacteriales</taxon>
        <taxon>Bifidobacteriaceae</taxon>
        <taxon>Galliscardovia</taxon>
    </lineage>
</organism>
<dbReference type="AlphaFoldDB" id="A0A8J3APL7"/>
<comment type="caution">
    <text evidence="2">The sequence shown here is derived from an EMBL/GenBank/DDBJ whole genome shotgun (WGS) entry which is preliminary data.</text>
</comment>
<keyword evidence="3" id="KW-1185">Reference proteome</keyword>
<feature type="region of interest" description="Disordered" evidence="1">
    <location>
        <begin position="1"/>
        <end position="24"/>
    </location>
</feature>
<dbReference type="Proteomes" id="UP000619536">
    <property type="component" value="Unassembled WGS sequence"/>
</dbReference>
<reference evidence="2" key="2">
    <citation type="submission" date="2020-09" db="EMBL/GenBank/DDBJ databases">
        <authorList>
            <person name="Sun Q."/>
            <person name="Sedlacek I."/>
        </authorList>
    </citation>
    <scope>NUCLEOTIDE SEQUENCE</scope>
    <source>
        <strain evidence="2">CCM 8606</strain>
    </source>
</reference>
<sequence>MPDPLVSYTFSSDDGSGKVSNTSSTSQFGAAQIMIGQDAQAQPAQQATQCVLLLQNILGMSPLLRGLMSLCIMANCI</sequence>
<reference evidence="2" key="1">
    <citation type="journal article" date="2014" name="Int. J. Syst. Evol. Microbiol.">
        <title>Complete genome sequence of Corynebacterium casei LMG S-19264T (=DSM 44701T), isolated from a smear-ripened cheese.</title>
        <authorList>
            <consortium name="US DOE Joint Genome Institute (JGI-PGF)"/>
            <person name="Walter F."/>
            <person name="Albersmeier A."/>
            <person name="Kalinowski J."/>
            <person name="Ruckert C."/>
        </authorList>
    </citation>
    <scope>NUCLEOTIDE SEQUENCE</scope>
    <source>
        <strain evidence="2">CCM 8606</strain>
    </source>
</reference>
<feature type="compositionally biased region" description="Polar residues" evidence="1">
    <location>
        <begin position="8"/>
        <end position="24"/>
    </location>
</feature>
<gene>
    <name evidence="2" type="ORF">GCM10007377_11580</name>
</gene>
<dbReference type="RefSeq" id="WP_188355290.1">
    <property type="nucleotide sequence ID" value="NZ_BMDH01000002.1"/>
</dbReference>
<evidence type="ECO:0000313" key="3">
    <source>
        <dbReference type="Proteomes" id="UP000619536"/>
    </source>
</evidence>
<proteinExistence type="predicted"/>
<name>A0A8J3APL7_9BIFI</name>
<accession>A0A8J3APL7</accession>
<evidence type="ECO:0000313" key="2">
    <source>
        <dbReference type="EMBL" id="GGI14567.1"/>
    </source>
</evidence>
<protein>
    <submittedName>
        <fullName evidence="2">Uncharacterized protein</fullName>
    </submittedName>
</protein>
<evidence type="ECO:0000256" key="1">
    <source>
        <dbReference type="SAM" id="MobiDB-lite"/>
    </source>
</evidence>
<dbReference type="EMBL" id="BMDH01000002">
    <property type="protein sequence ID" value="GGI14567.1"/>
    <property type="molecule type" value="Genomic_DNA"/>
</dbReference>